<keyword evidence="1" id="KW-0472">Membrane</keyword>
<dbReference type="AlphaFoldDB" id="A0A6P1P401"/>
<dbReference type="RefSeq" id="WP_160694246.1">
    <property type="nucleotide sequence ID" value="NZ_CP047897.1"/>
</dbReference>
<keyword evidence="3" id="KW-1185">Reference proteome</keyword>
<gene>
    <name evidence="2" type="ORF">GU926_17660</name>
</gene>
<dbReference type="KEGG" id="nib:GU926_17660"/>
<reference evidence="2 3" key="1">
    <citation type="submission" date="2020-01" db="EMBL/GenBank/DDBJ databases">
        <authorList>
            <person name="Kim M."/>
        </authorList>
    </citation>
    <scope>NUCLEOTIDE SEQUENCE [LARGE SCALE GENOMIC DNA]</scope>
    <source>
        <strain evidence="2 3">BT10</strain>
    </source>
</reference>
<evidence type="ECO:0000313" key="2">
    <source>
        <dbReference type="EMBL" id="QHL89159.1"/>
    </source>
</evidence>
<evidence type="ECO:0000313" key="3">
    <source>
        <dbReference type="Proteomes" id="UP000464214"/>
    </source>
</evidence>
<accession>A0A6P1P401</accession>
<feature type="transmembrane region" description="Helical" evidence="1">
    <location>
        <begin position="97"/>
        <end position="116"/>
    </location>
</feature>
<sequence>MKWKFIVIGLLSTLFLILGFRQLFIAINPKILEAYYLYGTDMEKVDKHLGLAHDESFADVFLYYFLGLFAAGMIAWLVSMAISWTLAKKSGIPKINIILLAVATIPLTPLISKFHLDFHQLYFSFKELATVVGVSGTMLINGAILTSIGLFLVLSKKMKNHYYQQGA</sequence>
<proteinExistence type="predicted"/>
<name>A0A6P1P401_9BACT</name>
<organism evidence="2 3">
    <name type="scientific">Nibribacter ruber</name>
    <dbReference type="NCBI Taxonomy" id="2698458"/>
    <lineage>
        <taxon>Bacteria</taxon>
        <taxon>Pseudomonadati</taxon>
        <taxon>Bacteroidota</taxon>
        <taxon>Cytophagia</taxon>
        <taxon>Cytophagales</taxon>
        <taxon>Hymenobacteraceae</taxon>
        <taxon>Nibribacter</taxon>
    </lineage>
</organism>
<feature type="transmembrane region" description="Helical" evidence="1">
    <location>
        <begin position="61"/>
        <end position="85"/>
    </location>
</feature>
<evidence type="ECO:0000256" key="1">
    <source>
        <dbReference type="SAM" id="Phobius"/>
    </source>
</evidence>
<protein>
    <submittedName>
        <fullName evidence="2">Uncharacterized protein</fullName>
    </submittedName>
</protein>
<keyword evidence="1" id="KW-0812">Transmembrane</keyword>
<dbReference type="EMBL" id="CP047897">
    <property type="protein sequence ID" value="QHL89159.1"/>
    <property type="molecule type" value="Genomic_DNA"/>
</dbReference>
<dbReference type="Proteomes" id="UP000464214">
    <property type="component" value="Chromosome"/>
</dbReference>
<keyword evidence="1" id="KW-1133">Transmembrane helix</keyword>
<feature type="transmembrane region" description="Helical" evidence="1">
    <location>
        <begin position="128"/>
        <end position="154"/>
    </location>
</feature>